<name>A0ABV9T607_9BACT</name>
<keyword evidence="2" id="KW-1185">Reference proteome</keyword>
<dbReference type="NCBIfam" id="TIGR02241">
    <property type="entry name" value="conserved hypothetical phage tail region protein"/>
    <property type="match status" value="1"/>
</dbReference>
<evidence type="ECO:0000313" key="2">
    <source>
        <dbReference type="Proteomes" id="UP001595818"/>
    </source>
</evidence>
<dbReference type="PANTHER" id="PTHR38009">
    <property type="entry name" value="CONSERVED HYPOTHETICAL PHAGE TAIL PROTEIN"/>
    <property type="match status" value="1"/>
</dbReference>
<evidence type="ECO:0000313" key="1">
    <source>
        <dbReference type="EMBL" id="MFC4873921.1"/>
    </source>
</evidence>
<accession>A0ABV9T607</accession>
<dbReference type="PANTHER" id="PTHR38009:SF1">
    <property type="entry name" value="CONSERVED HYPOTHETICAL PHAGE TAIL PROTEIN"/>
    <property type="match status" value="1"/>
</dbReference>
<reference evidence="2" key="1">
    <citation type="journal article" date="2019" name="Int. J. Syst. Evol. Microbiol.">
        <title>The Global Catalogue of Microorganisms (GCM) 10K type strain sequencing project: providing services to taxonomists for standard genome sequencing and annotation.</title>
        <authorList>
            <consortium name="The Broad Institute Genomics Platform"/>
            <consortium name="The Broad Institute Genome Sequencing Center for Infectious Disease"/>
            <person name="Wu L."/>
            <person name="Ma J."/>
        </authorList>
    </citation>
    <scope>NUCLEOTIDE SEQUENCE [LARGE SCALE GENOMIC DNA]</scope>
    <source>
        <strain evidence="2">CGMCC 4.7466</strain>
    </source>
</reference>
<comment type="caution">
    <text evidence="1">The sequence shown here is derived from an EMBL/GenBank/DDBJ whole genome shotgun (WGS) entry which is preliminary data.</text>
</comment>
<dbReference type="InterPro" id="IPR011747">
    <property type="entry name" value="CHP02241"/>
</dbReference>
<organism evidence="1 2">
    <name type="scientific">Negadavirga shengliensis</name>
    <dbReference type="NCBI Taxonomy" id="1389218"/>
    <lineage>
        <taxon>Bacteria</taxon>
        <taxon>Pseudomonadati</taxon>
        <taxon>Bacteroidota</taxon>
        <taxon>Cytophagia</taxon>
        <taxon>Cytophagales</taxon>
        <taxon>Cyclobacteriaceae</taxon>
        <taxon>Negadavirga</taxon>
    </lineage>
</organism>
<protein>
    <submittedName>
        <fullName evidence="1">Phage tail protein</fullName>
    </submittedName>
</protein>
<dbReference type="EMBL" id="JBHSJJ010000014">
    <property type="protein sequence ID" value="MFC4873921.1"/>
    <property type="molecule type" value="Genomic_DNA"/>
</dbReference>
<proteinExistence type="predicted"/>
<dbReference type="RefSeq" id="WP_377067264.1">
    <property type="nucleotide sequence ID" value="NZ_JBHSJJ010000014.1"/>
</dbReference>
<dbReference type="InterPro" id="IPR010667">
    <property type="entry name" value="Phage_T4_Gp19"/>
</dbReference>
<gene>
    <name evidence="1" type="ORF">ACFPFU_19610</name>
</gene>
<dbReference type="Pfam" id="PF06841">
    <property type="entry name" value="Phage_T4_gp19"/>
    <property type="match status" value="1"/>
</dbReference>
<sequence length="151" mass="17585">MAFYYPPPGFHFKVEFLDIQAVADDILFQNVSGLEVSLETESIKEGGENRFEHVIPTRSKYNDLILKRGVLKDSGVIKWCRQAIESFEFKPTTVLVQLLNEEHEILIEWRLFHAWPKKWSVAELNAEQSAVLVETIELNYNYFKVNHSEPT</sequence>
<dbReference type="Proteomes" id="UP001595818">
    <property type="component" value="Unassembled WGS sequence"/>
</dbReference>